<name>A0A4Q4KQM2_9FLAO</name>
<evidence type="ECO:0000259" key="1">
    <source>
        <dbReference type="PROSITE" id="PS50943"/>
    </source>
</evidence>
<keyword evidence="3" id="KW-1185">Reference proteome</keyword>
<sequence length="102" mass="11911">MMPKTIGQQIRELREANDLPLRKVAAAVDIDQSILSKIERGERRATRELIIKFAELFNVDEKQMLINYFSDKVLYEIVNEEFASEILKVAEAKVEYLNKPKR</sequence>
<evidence type="ECO:0000313" key="3">
    <source>
        <dbReference type="Proteomes" id="UP000293952"/>
    </source>
</evidence>
<dbReference type="InterPro" id="IPR010982">
    <property type="entry name" value="Lambda_DNA-bd_dom_sf"/>
</dbReference>
<dbReference type="SMART" id="SM00530">
    <property type="entry name" value="HTH_XRE"/>
    <property type="match status" value="1"/>
</dbReference>
<feature type="domain" description="HTH cro/C1-type" evidence="1">
    <location>
        <begin position="10"/>
        <end position="64"/>
    </location>
</feature>
<organism evidence="2 3">
    <name type="scientific">Brumimicrobium glaciale</name>
    <dbReference type="NCBI Taxonomy" id="200475"/>
    <lineage>
        <taxon>Bacteria</taxon>
        <taxon>Pseudomonadati</taxon>
        <taxon>Bacteroidota</taxon>
        <taxon>Flavobacteriia</taxon>
        <taxon>Flavobacteriales</taxon>
        <taxon>Crocinitomicaceae</taxon>
        <taxon>Brumimicrobium</taxon>
    </lineage>
</organism>
<dbReference type="CDD" id="cd00093">
    <property type="entry name" value="HTH_XRE"/>
    <property type="match status" value="1"/>
</dbReference>
<reference evidence="2 3" key="1">
    <citation type="submission" date="2019-02" db="EMBL/GenBank/DDBJ databases">
        <title>Genome sequence of the sea-ice species Brumimicrobium glaciale.</title>
        <authorList>
            <person name="Bowman J.P."/>
        </authorList>
    </citation>
    <scope>NUCLEOTIDE SEQUENCE [LARGE SCALE GENOMIC DNA]</scope>
    <source>
        <strain evidence="2 3">IC156</strain>
    </source>
</reference>
<proteinExistence type="predicted"/>
<dbReference type="AlphaFoldDB" id="A0A4Q4KQM2"/>
<dbReference type="Gene3D" id="1.10.260.40">
    <property type="entry name" value="lambda repressor-like DNA-binding domains"/>
    <property type="match status" value="1"/>
</dbReference>
<dbReference type="OrthoDB" id="4762426at2"/>
<protein>
    <submittedName>
        <fullName evidence="2">XRE family transcriptional regulator</fullName>
    </submittedName>
</protein>
<dbReference type="PROSITE" id="PS50943">
    <property type="entry name" value="HTH_CROC1"/>
    <property type="match status" value="1"/>
</dbReference>
<evidence type="ECO:0000313" key="2">
    <source>
        <dbReference type="EMBL" id="RYM35727.1"/>
    </source>
</evidence>
<dbReference type="InterPro" id="IPR001387">
    <property type="entry name" value="Cro/C1-type_HTH"/>
</dbReference>
<dbReference type="SUPFAM" id="SSF47413">
    <property type="entry name" value="lambda repressor-like DNA-binding domains"/>
    <property type="match status" value="1"/>
</dbReference>
<dbReference type="EMBL" id="SETE01000001">
    <property type="protein sequence ID" value="RYM35727.1"/>
    <property type="molecule type" value="Genomic_DNA"/>
</dbReference>
<dbReference type="GO" id="GO:0003677">
    <property type="term" value="F:DNA binding"/>
    <property type="evidence" value="ECO:0007669"/>
    <property type="project" value="InterPro"/>
</dbReference>
<dbReference type="Proteomes" id="UP000293952">
    <property type="component" value="Unassembled WGS sequence"/>
</dbReference>
<gene>
    <name evidence="2" type="ORF">ERX46_01665</name>
</gene>
<dbReference type="Pfam" id="PF01381">
    <property type="entry name" value="HTH_3"/>
    <property type="match status" value="1"/>
</dbReference>
<accession>A0A4Q4KQM2</accession>
<comment type="caution">
    <text evidence="2">The sequence shown here is derived from an EMBL/GenBank/DDBJ whole genome shotgun (WGS) entry which is preliminary data.</text>
</comment>